<reference evidence="9 10" key="1">
    <citation type="submission" date="2019-06" db="EMBL/GenBank/DDBJ databases">
        <authorList>
            <person name="Li M."/>
        </authorList>
    </citation>
    <scope>NUCLEOTIDE SEQUENCE [LARGE SCALE GENOMIC DNA]</scope>
    <source>
        <strain evidence="9 10">BGMRC6574</strain>
    </source>
</reference>
<dbReference type="PROSITE" id="PS00552">
    <property type="entry name" value="HTH_MERR_1"/>
    <property type="match status" value="1"/>
</dbReference>
<dbReference type="InterPro" id="IPR015358">
    <property type="entry name" value="Tscrpt_reg_MerR_DNA-bd"/>
</dbReference>
<dbReference type="InterPro" id="IPR009061">
    <property type="entry name" value="DNA-bd_dom_put_sf"/>
</dbReference>
<dbReference type="EMBL" id="VHLH01000005">
    <property type="protein sequence ID" value="TPW30713.1"/>
    <property type="molecule type" value="Genomic_DNA"/>
</dbReference>
<dbReference type="AlphaFoldDB" id="A0A506U8N8"/>
<name>A0A506U8N8_9HYPH</name>
<dbReference type="PROSITE" id="PS50937">
    <property type="entry name" value="HTH_MERR_2"/>
    <property type="match status" value="1"/>
</dbReference>
<dbReference type="GO" id="GO:0003677">
    <property type="term" value="F:DNA binding"/>
    <property type="evidence" value="ECO:0007669"/>
    <property type="project" value="UniProtKB-KW"/>
</dbReference>
<evidence type="ECO:0000259" key="8">
    <source>
        <dbReference type="PROSITE" id="PS50937"/>
    </source>
</evidence>
<dbReference type="GO" id="GO:0051537">
    <property type="term" value="F:2 iron, 2 sulfur cluster binding"/>
    <property type="evidence" value="ECO:0007669"/>
    <property type="project" value="UniProtKB-KW"/>
</dbReference>
<evidence type="ECO:0000256" key="7">
    <source>
        <dbReference type="ARBA" id="ARBA00023163"/>
    </source>
</evidence>
<keyword evidence="5" id="KW-0805">Transcription regulation</keyword>
<keyword evidence="1" id="KW-0001">2Fe-2S</keyword>
<dbReference type="Proteomes" id="UP000320314">
    <property type="component" value="Unassembled WGS sequence"/>
</dbReference>
<dbReference type="Pfam" id="PF09278">
    <property type="entry name" value="MerR-DNA-bind"/>
    <property type="match status" value="1"/>
</dbReference>
<evidence type="ECO:0000256" key="2">
    <source>
        <dbReference type="ARBA" id="ARBA00022723"/>
    </source>
</evidence>
<dbReference type="GO" id="GO:0046872">
    <property type="term" value="F:metal ion binding"/>
    <property type="evidence" value="ECO:0007669"/>
    <property type="project" value="UniProtKB-KW"/>
</dbReference>
<dbReference type="Pfam" id="PF00376">
    <property type="entry name" value="MerR"/>
    <property type="match status" value="1"/>
</dbReference>
<comment type="caution">
    <text evidence="9">The sequence shown here is derived from an EMBL/GenBank/DDBJ whole genome shotgun (WGS) entry which is preliminary data.</text>
</comment>
<keyword evidence="10" id="KW-1185">Reference proteome</keyword>
<dbReference type="SUPFAM" id="SSF46955">
    <property type="entry name" value="Putative DNA-binding domain"/>
    <property type="match status" value="1"/>
</dbReference>
<evidence type="ECO:0000256" key="5">
    <source>
        <dbReference type="ARBA" id="ARBA00023015"/>
    </source>
</evidence>
<feature type="domain" description="HTH merR-type" evidence="8">
    <location>
        <begin position="7"/>
        <end position="75"/>
    </location>
</feature>
<dbReference type="InterPro" id="IPR000551">
    <property type="entry name" value="MerR-type_HTH_dom"/>
</dbReference>
<keyword evidence="6" id="KW-0238">DNA-binding</keyword>
<keyword evidence="4" id="KW-0411">Iron-sulfur</keyword>
<dbReference type="Gene3D" id="1.10.1660.10">
    <property type="match status" value="1"/>
</dbReference>
<evidence type="ECO:0000256" key="3">
    <source>
        <dbReference type="ARBA" id="ARBA00023004"/>
    </source>
</evidence>
<protein>
    <submittedName>
        <fullName evidence="9">Redox-sensitive transcriptional activator SoxR</fullName>
    </submittedName>
</protein>
<dbReference type="InterPro" id="IPR010211">
    <property type="entry name" value="Redox-sen_tscrpt-act_SoxR"/>
</dbReference>
<dbReference type="InterPro" id="IPR047057">
    <property type="entry name" value="MerR_fam"/>
</dbReference>
<keyword evidence="3" id="KW-0408">Iron</keyword>
<keyword evidence="7" id="KW-0804">Transcription</keyword>
<dbReference type="PANTHER" id="PTHR30204:SF0">
    <property type="entry name" value="REDOX-SENSITIVE TRANSCRIPTIONAL ACTIVATOR SOXR"/>
    <property type="match status" value="1"/>
</dbReference>
<evidence type="ECO:0000256" key="1">
    <source>
        <dbReference type="ARBA" id="ARBA00022714"/>
    </source>
</evidence>
<dbReference type="GO" id="GO:0003700">
    <property type="term" value="F:DNA-binding transcription factor activity"/>
    <property type="evidence" value="ECO:0007669"/>
    <property type="project" value="InterPro"/>
</dbReference>
<dbReference type="SMART" id="SM00422">
    <property type="entry name" value="HTH_MERR"/>
    <property type="match status" value="1"/>
</dbReference>
<dbReference type="GO" id="GO:0006979">
    <property type="term" value="P:response to oxidative stress"/>
    <property type="evidence" value="ECO:0007669"/>
    <property type="project" value="InterPro"/>
</dbReference>
<evidence type="ECO:0000256" key="4">
    <source>
        <dbReference type="ARBA" id="ARBA00023014"/>
    </source>
</evidence>
<dbReference type="PANTHER" id="PTHR30204">
    <property type="entry name" value="REDOX-CYCLING DRUG-SENSING TRANSCRIPTIONAL ACTIVATOR SOXR"/>
    <property type="match status" value="1"/>
</dbReference>
<dbReference type="PRINTS" id="PR00040">
    <property type="entry name" value="HTHMERR"/>
</dbReference>
<gene>
    <name evidence="9" type="primary">soxR</name>
    <name evidence="9" type="ORF">FJU11_04620</name>
</gene>
<evidence type="ECO:0000256" key="6">
    <source>
        <dbReference type="ARBA" id="ARBA00023125"/>
    </source>
</evidence>
<dbReference type="NCBIfam" id="TIGR01950">
    <property type="entry name" value="SoxR"/>
    <property type="match status" value="1"/>
</dbReference>
<accession>A0A506U8N8</accession>
<sequence>MKPVMRELSVGEVSRRSGISVSALHFYERKGLIAAERSAGNQRRYPRTVLRRLAVIRAAQLVGIPLSAIASRLDGASEKMSQVDWSKLARDWRADLDRRITLLRDLRDRLDGCIGCGCLSLDECPLQNPQDRLAELGPGAHRLRGLDSEEREADTDRG</sequence>
<dbReference type="OrthoDB" id="9802944at2"/>
<keyword evidence="2" id="KW-0479">Metal-binding</keyword>
<evidence type="ECO:0000313" key="10">
    <source>
        <dbReference type="Proteomes" id="UP000320314"/>
    </source>
</evidence>
<organism evidence="9 10">
    <name type="scientific">Pararhizobium mangrovi</name>
    <dbReference type="NCBI Taxonomy" id="2590452"/>
    <lineage>
        <taxon>Bacteria</taxon>
        <taxon>Pseudomonadati</taxon>
        <taxon>Pseudomonadota</taxon>
        <taxon>Alphaproteobacteria</taxon>
        <taxon>Hyphomicrobiales</taxon>
        <taxon>Rhizobiaceae</taxon>
        <taxon>Rhizobium/Agrobacterium group</taxon>
        <taxon>Pararhizobium</taxon>
    </lineage>
</organism>
<proteinExistence type="predicted"/>
<evidence type="ECO:0000313" key="9">
    <source>
        <dbReference type="EMBL" id="TPW30713.1"/>
    </source>
</evidence>